<protein>
    <submittedName>
        <fullName evidence="2">Orf40b</fullName>
    </submittedName>
</protein>
<reference evidence="2" key="1">
    <citation type="submission" date="1997-03" db="EMBL/GenBank/DDBJ databases">
        <title>Characterisation of a Norway spruce chloroplast DNA clone: complete nucleotide sequences of rpl23, rpl2, rps19, rpl22, rps3, trn I, pseudo-ndhC and a residual inverted repeat B.</title>
        <authorList>
            <person name="Kluemper S."/>
            <person name="Kanka S."/>
            <person name="Riesner D."/>
            <person name="Etscheid M."/>
        </authorList>
    </citation>
    <scope>NUCLEOTIDE SEQUENCE</scope>
</reference>
<dbReference type="EMBL" id="U92462">
    <property type="protein sequence ID" value="AAC95503.1"/>
    <property type="molecule type" value="Genomic_DNA"/>
</dbReference>
<name>O62957_PICAB</name>
<evidence type="ECO:0000313" key="2">
    <source>
        <dbReference type="EMBL" id="AAC95503.1"/>
    </source>
</evidence>
<feature type="transmembrane region" description="Helical" evidence="1">
    <location>
        <begin position="6"/>
        <end position="31"/>
    </location>
</feature>
<keyword evidence="1" id="KW-0472">Membrane</keyword>
<keyword evidence="2" id="KW-0150">Chloroplast</keyword>
<organism evidence="2">
    <name type="scientific">Picea abies</name>
    <name type="common">Norway spruce</name>
    <name type="synonym">Picea excelsa</name>
    <dbReference type="NCBI Taxonomy" id="3329"/>
    <lineage>
        <taxon>Eukaryota</taxon>
        <taxon>Viridiplantae</taxon>
        <taxon>Streptophyta</taxon>
        <taxon>Embryophyta</taxon>
        <taxon>Tracheophyta</taxon>
        <taxon>Spermatophyta</taxon>
        <taxon>Pinopsida</taxon>
        <taxon>Pinidae</taxon>
        <taxon>Conifers I</taxon>
        <taxon>Pinales</taxon>
        <taxon>Pinaceae</taxon>
        <taxon>Picea</taxon>
    </lineage>
</organism>
<sequence length="40" mass="4578">MDNVGGILNIFFSSLSFYFFSSPHLFLLGIITTVQLRIRL</sequence>
<proteinExistence type="predicted"/>
<keyword evidence="1" id="KW-1133">Transmembrane helix</keyword>
<dbReference type="PIR" id="T11813">
    <property type="entry name" value="T11813"/>
</dbReference>
<accession>O62957</accession>
<keyword evidence="2" id="KW-0934">Plastid</keyword>
<dbReference type="AlphaFoldDB" id="O62957"/>
<geneLocation type="chloroplast" evidence="2"/>
<keyword evidence="1" id="KW-0812">Transmembrane</keyword>
<evidence type="ECO:0000256" key="1">
    <source>
        <dbReference type="SAM" id="Phobius"/>
    </source>
</evidence>